<name>A0A0G1TV99_9BACT</name>
<proteinExistence type="inferred from homology"/>
<dbReference type="GO" id="GO:0051087">
    <property type="term" value="F:protein-folding chaperone binding"/>
    <property type="evidence" value="ECO:0007669"/>
    <property type="project" value="TreeGrafter"/>
</dbReference>
<dbReference type="PANTHER" id="PTHR10772:SF63">
    <property type="entry name" value="20 KDA CHAPERONIN, CHLOROPLASTIC"/>
    <property type="match status" value="1"/>
</dbReference>
<dbReference type="Pfam" id="PF00166">
    <property type="entry name" value="Cpn10"/>
    <property type="match status" value="1"/>
</dbReference>
<dbReference type="GO" id="GO:0051082">
    <property type="term" value="F:unfolded protein binding"/>
    <property type="evidence" value="ECO:0007669"/>
    <property type="project" value="TreeGrafter"/>
</dbReference>
<dbReference type="GO" id="GO:0044183">
    <property type="term" value="F:protein folding chaperone"/>
    <property type="evidence" value="ECO:0007669"/>
    <property type="project" value="InterPro"/>
</dbReference>
<evidence type="ECO:0000256" key="1">
    <source>
        <dbReference type="ARBA" id="ARBA00006975"/>
    </source>
</evidence>
<dbReference type="Proteomes" id="UP000034307">
    <property type="component" value="Unassembled WGS sequence"/>
</dbReference>
<comment type="subunit">
    <text evidence="3">Heptamer of 7 subunits arranged in a ring. Interacts with the chaperonin GroEL.</text>
</comment>
<gene>
    <name evidence="3" type="primary">groES</name>
    <name evidence="3" type="synonym">groS</name>
    <name evidence="6" type="ORF">UX80_C0006G0033</name>
</gene>
<reference evidence="6 7" key="1">
    <citation type="journal article" date="2015" name="Nature">
        <title>rRNA introns, odd ribosomes, and small enigmatic genomes across a large radiation of phyla.</title>
        <authorList>
            <person name="Brown C.T."/>
            <person name="Hug L.A."/>
            <person name="Thomas B.C."/>
            <person name="Sharon I."/>
            <person name="Castelle C.J."/>
            <person name="Singh A."/>
            <person name="Wilkins M.J."/>
            <person name="Williams K.H."/>
            <person name="Banfield J.F."/>
        </authorList>
    </citation>
    <scope>NUCLEOTIDE SEQUENCE [LARGE SCALE GENOMIC DNA]</scope>
</reference>
<evidence type="ECO:0000256" key="4">
    <source>
        <dbReference type="RuleBase" id="RU000535"/>
    </source>
</evidence>
<comment type="similarity">
    <text evidence="1 3 4">Belongs to the GroES chaperonin family.</text>
</comment>
<dbReference type="GO" id="GO:0005737">
    <property type="term" value="C:cytoplasm"/>
    <property type="evidence" value="ECO:0007669"/>
    <property type="project" value="UniProtKB-SubCell"/>
</dbReference>
<dbReference type="InterPro" id="IPR020818">
    <property type="entry name" value="Chaperonin_GroES"/>
</dbReference>
<dbReference type="GO" id="GO:0046872">
    <property type="term" value="F:metal ion binding"/>
    <property type="evidence" value="ECO:0007669"/>
    <property type="project" value="TreeGrafter"/>
</dbReference>
<dbReference type="EMBL" id="LCNO01000006">
    <property type="protein sequence ID" value="KKU58063.1"/>
    <property type="molecule type" value="Genomic_DNA"/>
</dbReference>
<evidence type="ECO:0000256" key="3">
    <source>
        <dbReference type="HAMAP-Rule" id="MF_00580"/>
    </source>
</evidence>
<comment type="subcellular location">
    <subcellularLocation>
        <location evidence="3">Cytoplasm</location>
    </subcellularLocation>
</comment>
<sequence>MIRSDKKSILDQIQPTAGYLLIEPDEQAKQTSSGIYLPDSATGDKPQTGTVLAAGPDEVTDKGVTKKSPAQAGDKVIYKKWGGNEVKFEGKEYLFVKSEDILAVLS</sequence>
<dbReference type="FunFam" id="2.30.33.40:FF:000001">
    <property type="entry name" value="10 kDa chaperonin"/>
    <property type="match status" value="1"/>
</dbReference>
<dbReference type="HAMAP" id="MF_00580">
    <property type="entry name" value="CH10"/>
    <property type="match status" value="1"/>
</dbReference>
<evidence type="ECO:0000256" key="5">
    <source>
        <dbReference type="SAM" id="MobiDB-lite"/>
    </source>
</evidence>
<dbReference type="STRING" id="1618358.UX80_C0006G0033"/>
<accession>A0A0G1TV99</accession>
<dbReference type="CDD" id="cd00320">
    <property type="entry name" value="cpn10"/>
    <property type="match status" value="1"/>
</dbReference>
<dbReference type="PRINTS" id="PR00297">
    <property type="entry name" value="CHAPERONIN10"/>
</dbReference>
<keyword evidence="2 3" id="KW-0143">Chaperone</keyword>
<evidence type="ECO:0000313" key="6">
    <source>
        <dbReference type="EMBL" id="KKU58063.1"/>
    </source>
</evidence>
<feature type="region of interest" description="Disordered" evidence="5">
    <location>
        <begin position="31"/>
        <end position="66"/>
    </location>
</feature>
<evidence type="ECO:0000313" key="7">
    <source>
        <dbReference type="Proteomes" id="UP000034307"/>
    </source>
</evidence>
<dbReference type="SMART" id="SM00883">
    <property type="entry name" value="Cpn10"/>
    <property type="match status" value="1"/>
</dbReference>
<protein>
    <recommendedName>
        <fullName evidence="3">Co-chaperonin GroES</fullName>
    </recommendedName>
    <alternativeName>
        <fullName evidence="3">10 kDa chaperonin</fullName>
    </alternativeName>
    <alternativeName>
        <fullName evidence="3">Chaperonin-10</fullName>
        <shortName evidence="3">Cpn10</shortName>
    </alternativeName>
</protein>
<organism evidence="6 7">
    <name type="scientific">Candidatus Amesbacteria bacterium GW2011_GWA2_47_11b</name>
    <dbReference type="NCBI Taxonomy" id="1618358"/>
    <lineage>
        <taxon>Bacteria</taxon>
        <taxon>Candidatus Amesiibacteriota</taxon>
    </lineage>
</organism>
<dbReference type="Gene3D" id="2.30.33.40">
    <property type="entry name" value="GroES chaperonin"/>
    <property type="match status" value="1"/>
</dbReference>
<comment type="caution">
    <text evidence="6">The sequence shown here is derived from an EMBL/GenBank/DDBJ whole genome shotgun (WGS) entry which is preliminary data.</text>
</comment>
<dbReference type="SUPFAM" id="SSF50129">
    <property type="entry name" value="GroES-like"/>
    <property type="match status" value="1"/>
</dbReference>
<dbReference type="PANTHER" id="PTHR10772">
    <property type="entry name" value="10 KDA HEAT SHOCK PROTEIN"/>
    <property type="match status" value="1"/>
</dbReference>
<dbReference type="AlphaFoldDB" id="A0A0G1TV99"/>
<comment type="function">
    <text evidence="3 4">Together with the chaperonin GroEL, plays an essential role in assisting protein folding. The GroEL-GroES system forms a nano-cage that allows encapsulation of the non-native substrate proteins and provides a physical environment optimized to promote and accelerate protein folding. GroES binds to the apical surface of the GroEL ring, thereby capping the opening of the GroEL channel.</text>
</comment>
<keyword evidence="3" id="KW-0963">Cytoplasm</keyword>
<dbReference type="InterPro" id="IPR037124">
    <property type="entry name" value="Chaperonin_GroES_sf"/>
</dbReference>
<dbReference type="InterPro" id="IPR011032">
    <property type="entry name" value="GroES-like_sf"/>
</dbReference>
<dbReference type="GO" id="GO:0005524">
    <property type="term" value="F:ATP binding"/>
    <property type="evidence" value="ECO:0007669"/>
    <property type="project" value="InterPro"/>
</dbReference>
<evidence type="ECO:0000256" key="2">
    <source>
        <dbReference type="ARBA" id="ARBA00023186"/>
    </source>
</evidence>